<proteinExistence type="predicted"/>
<keyword evidence="3" id="KW-1185">Reference proteome</keyword>
<protein>
    <submittedName>
        <fullName evidence="2">Uncharacterized protein</fullName>
    </submittedName>
</protein>
<dbReference type="Proteomes" id="UP001341281">
    <property type="component" value="Chromosome 01"/>
</dbReference>
<dbReference type="AlphaFoldDB" id="A0AAQ3PSX4"/>
<evidence type="ECO:0000313" key="2">
    <source>
        <dbReference type="EMBL" id="WVZ52372.1"/>
    </source>
</evidence>
<evidence type="ECO:0000313" key="3">
    <source>
        <dbReference type="Proteomes" id="UP001341281"/>
    </source>
</evidence>
<organism evidence="2 3">
    <name type="scientific">Paspalum notatum var. saurae</name>
    <dbReference type="NCBI Taxonomy" id="547442"/>
    <lineage>
        <taxon>Eukaryota</taxon>
        <taxon>Viridiplantae</taxon>
        <taxon>Streptophyta</taxon>
        <taxon>Embryophyta</taxon>
        <taxon>Tracheophyta</taxon>
        <taxon>Spermatophyta</taxon>
        <taxon>Magnoliopsida</taxon>
        <taxon>Liliopsida</taxon>
        <taxon>Poales</taxon>
        <taxon>Poaceae</taxon>
        <taxon>PACMAD clade</taxon>
        <taxon>Panicoideae</taxon>
        <taxon>Andropogonodae</taxon>
        <taxon>Paspaleae</taxon>
        <taxon>Paspalinae</taxon>
        <taxon>Paspalum</taxon>
    </lineage>
</organism>
<evidence type="ECO:0000256" key="1">
    <source>
        <dbReference type="SAM" id="MobiDB-lite"/>
    </source>
</evidence>
<feature type="region of interest" description="Disordered" evidence="1">
    <location>
        <begin position="151"/>
        <end position="198"/>
    </location>
</feature>
<accession>A0AAQ3PSX4</accession>
<dbReference type="EMBL" id="CP144745">
    <property type="protein sequence ID" value="WVZ52372.1"/>
    <property type="molecule type" value="Genomic_DNA"/>
</dbReference>
<name>A0AAQ3PSX4_PASNO</name>
<gene>
    <name evidence="2" type="ORF">U9M48_003441</name>
</gene>
<feature type="compositionally biased region" description="Polar residues" evidence="1">
    <location>
        <begin position="156"/>
        <end position="166"/>
    </location>
</feature>
<reference evidence="2 3" key="1">
    <citation type="submission" date="2024-02" db="EMBL/GenBank/DDBJ databases">
        <title>High-quality chromosome-scale genome assembly of Pensacola bahiagrass (Paspalum notatum Flugge var. saurae).</title>
        <authorList>
            <person name="Vega J.M."/>
            <person name="Podio M."/>
            <person name="Orjuela J."/>
            <person name="Siena L.A."/>
            <person name="Pessino S.C."/>
            <person name="Combes M.C."/>
            <person name="Mariac C."/>
            <person name="Albertini E."/>
            <person name="Pupilli F."/>
            <person name="Ortiz J.P.A."/>
            <person name="Leblanc O."/>
        </authorList>
    </citation>
    <scope>NUCLEOTIDE SEQUENCE [LARGE SCALE GENOMIC DNA]</scope>
    <source>
        <strain evidence="2">R1</strain>
        <tissue evidence="2">Leaf</tissue>
    </source>
</reference>
<sequence length="385" mass="43271">MLREVKGSFCLPIMEKEFSEHRTLIAARACQRSAMKDIEIEENNAVVHLRCVEKSEKEKQEVQACLDALASDNEKLRASEIFSWLANHATDLGSAGRTFGGIGGNVAHRVVMGEVLKLLGDSASRIQELRDPGRGKDRAVPLRKLLRLAPRRAPATSTEASSFSQQHARKDDERGATPEGRGTGDEDGGVDREQVPESGPARVIEDVLPIMTNYQDFFVSGTIWKRFHEKFLTCIFSDFWWWKLRRYDLHNSHARKFFKRFCGDRVEHHRIMSGRRTRRELHLMQRGMFDALARLLEPKPKTVDNIDSGPLEYACRISGPSSAGKEIVIVEEDIPLDLVLLVESMGTSSRAVNVVLDEMSADVTRSAGEMFVSGMCGCSLKLWLV</sequence>